<organism evidence="2 3">
    <name type="scientific">Candidatus Propionivibrio dominans</name>
    <dbReference type="NCBI Taxonomy" id="2954373"/>
    <lineage>
        <taxon>Bacteria</taxon>
        <taxon>Pseudomonadati</taxon>
        <taxon>Pseudomonadota</taxon>
        <taxon>Betaproteobacteria</taxon>
        <taxon>Rhodocyclales</taxon>
        <taxon>Rhodocyclaceae</taxon>
        <taxon>Propionivibrio</taxon>
    </lineage>
</organism>
<keyword evidence="1" id="KW-0812">Transmembrane</keyword>
<dbReference type="SUPFAM" id="SSF81324">
    <property type="entry name" value="Voltage-gated potassium channels"/>
    <property type="match status" value="1"/>
</dbReference>
<proteinExistence type="predicted"/>
<protein>
    <recommendedName>
        <fullName evidence="4">Potassium channel domain-containing protein</fullName>
    </recommendedName>
</protein>
<gene>
    <name evidence="2" type="ORF">IPJ48_17080</name>
</gene>
<feature type="transmembrane region" description="Helical" evidence="1">
    <location>
        <begin position="109"/>
        <end position="135"/>
    </location>
</feature>
<dbReference type="EMBL" id="JADJNC010000040">
    <property type="protein sequence ID" value="MBK7424652.1"/>
    <property type="molecule type" value="Genomic_DNA"/>
</dbReference>
<reference evidence="2" key="1">
    <citation type="submission" date="2020-10" db="EMBL/GenBank/DDBJ databases">
        <title>Connecting structure to function with the recovery of over 1000 high-quality activated sludge metagenome-assembled genomes encoding full-length rRNA genes using long-read sequencing.</title>
        <authorList>
            <person name="Singleton C.M."/>
            <person name="Petriglieri F."/>
            <person name="Kristensen J.M."/>
            <person name="Kirkegaard R.H."/>
            <person name="Michaelsen T.Y."/>
            <person name="Andersen M.H."/>
            <person name="Karst S.M."/>
            <person name="Dueholm M.S."/>
            <person name="Nielsen P.H."/>
            <person name="Albertsen M."/>
        </authorList>
    </citation>
    <scope>NUCLEOTIDE SEQUENCE</scope>
    <source>
        <strain evidence="2">EsbW_18-Q3-R4-48_MAXAC.044</strain>
    </source>
</reference>
<evidence type="ECO:0000256" key="1">
    <source>
        <dbReference type="SAM" id="Phobius"/>
    </source>
</evidence>
<comment type="caution">
    <text evidence="2">The sequence shown here is derived from an EMBL/GenBank/DDBJ whole genome shotgun (WGS) entry which is preliminary data.</text>
</comment>
<evidence type="ECO:0000313" key="2">
    <source>
        <dbReference type="EMBL" id="MBK7424652.1"/>
    </source>
</evidence>
<evidence type="ECO:0008006" key="4">
    <source>
        <dbReference type="Google" id="ProtNLM"/>
    </source>
</evidence>
<dbReference type="AlphaFoldDB" id="A0A9D7I9Z2"/>
<sequence>MEFEYTDQLLAALIPLGLTVIFHGLGMDVVRRCYKRFRPHVLNARYIGLRAFFMIGIVAIMLVTHFFGVVIWAGFYFLAGILTSAQDAMLFSMLSYTTIGAPHTLHGHWIGFGGFEAMTGMLMFGWSTAVLAAVVQKIHAIEE</sequence>
<evidence type="ECO:0000313" key="3">
    <source>
        <dbReference type="Proteomes" id="UP000886602"/>
    </source>
</evidence>
<keyword evidence="1" id="KW-0472">Membrane</keyword>
<name>A0A9D7I9Z2_9RHOO</name>
<feature type="transmembrane region" description="Helical" evidence="1">
    <location>
        <begin position="12"/>
        <end position="30"/>
    </location>
</feature>
<accession>A0A9D7I9Z2</accession>
<dbReference type="Proteomes" id="UP000886602">
    <property type="component" value="Unassembled WGS sequence"/>
</dbReference>
<keyword evidence="1" id="KW-1133">Transmembrane helix</keyword>
<feature type="transmembrane region" description="Helical" evidence="1">
    <location>
        <begin position="51"/>
        <end position="79"/>
    </location>
</feature>